<dbReference type="SUPFAM" id="SSF75304">
    <property type="entry name" value="Amidase signature (AS) enzymes"/>
    <property type="match status" value="1"/>
</dbReference>
<dbReference type="InterPro" id="IPR036928">
    <property type="entry name" value="AS_sf"/>
</dbReference>
<evidence type="ECO:0000256" key="1">
    <source>
        <dbReference type="ARBA" id="ARBA00003871"/>
    </source>
</evidence>
<dbReference type="RefSeq" id="WP_307271009.1">
    <property type="nucleotide sequence ID" value="NZ_JAUSVX010000003.1"/>
</dbReference>
<accession>A0ABU0J3Y2</accession>
<reference evidence="5 6" key="1">
    <citation type="submission" date="2023-07" db="EMBL/GenBank/DDBJ databases">
        <title>Genomic Encyclopedia of Type Strains, Phase IV (KMG-IV): sequencing the most valuable type-strain genomes for metagenomic binning, comparative biology and taxonomic classification.</title>
        <authorList>
            <person name="Goeker M."/>
        </authorList>
    </citation>
    <scope>NUCLEOTIDE SEQUENCE [LARGE SCALE GENOMIC DNA]</scope>
    <source>
        <strain evidence="5 6">DSM 19619</strain>
    </source>
</reference>
<evidence type="ECO:0000313" key="5">
    <source>
        <dbReference type="EMBL" id="MDQ0468982.1"/>
    </source>
</evidence>
<comment type="similarity">
    <text evidence="2">Belongs to the amidase family.</text>
</comment>
<evidence type="ECO:0000313" key="6">
    <source>
        <dbReference type="Proteomes" id="UP001242480"/>
    </source>
</evidence>
<keyword evidence="6" id="KW-1185">Reference proteome</keyword>
<dbReference type="InterPro" id="IPR000120">
    <property type="entry name" value="Amidase"/>
</dbReference>
<evidence type="ECO:0000259" key="4">
    <source>
        <dbReference type="Pfam" id="PF01425"/>
    </source>
</evidence>
<proteinExistence type="inferred from homology"/>
<protein>
    <recommendedName>
        <fullName evidence="3">Indoleacetamide hydrolase</fullName>
    </recommendedName>
</protein>
<evidence type="ECO:0000256" key="2">
    <source>
        <dbReference type="ARBA" id="ARBA00009199"/>
    </source>
</evidence>
<evidence type="ECO:0000256" key="3">
    <source>
        <dbReference type="ARBA" id="ARBA00021874"/>
    </source>
</evidence>
<dbReference type="PANTHER" id="PTHR11895">
    <property type="entry name" value="TRANSAMIDASE"/>
    <property type="match status" value="1"/>
</dbReference>
<dbReference type="Gene3D" id="3.90.1300.10">
    <property type="entry name" value="Amidase signature (AS) domain"/>
    <property type="match status" value="1"/>
</dbReference>
<gene>
    <name evidence="5" type="ORF">QO011_001993</name>
</gene>
<feature type="domain" description="Amidase" evidence="4">
    <location>
        <begin position="25"/>
        <end position="443"/>
    </location>
</feature>
<dbReference type="PROSITE" id="PS00571">
    <property type="entry name" value="AMIDASES"/>
    <property type="match status" value="1"/>
</dbReference>
<organism evidence="5 6">
    <name type="scientific">Labrys wisconsinensis</name>
    <dbReference type="NCBI Taxonomy" id="425677"/>
    <lineage>
        <taxon>Bacteria</taxon>
        <taxon>Pseudomonadati</taxon>
        <taxon>Pseudomonadota</taxon>
        <taxon>Alphaproteobacteria</taxon>
        <taxon>Hyphomicrobiales</taxon>
        <taxon>Xanthobacteraceae</taxon>
        <taxon>Labrys</taxon>
    </lineage>
</organism>
<comment type="caution">
    <text evidence="5">The sequence shown here is derived from an EMBL/GenBank/DDBJ whole genome shotgun (WGS) entry which is preliminary data.</text>
</comment>
<dbReference type="Proteomes" id="UP001242480">
    <property type="component" value="Unassembled WGS sequence"/>
</dbReference>
<dbReference type="EMBL" id="JAUSVX010000003">
    <property type="protein sequence ID" value="MDQ0468982.1"/>
    <property type="molecule type" value="Genomic_DNA"/>
</dbReference>
<dbReference type="PANTHER" id="PTHR11895:SF7">
    <property type="entry name" value="GLUTAMYL-TRNA(GLN) AMIDOTRANSFERASE SUBUNIT A, MITOCHONDRIAL"/>
    <property type="match status" value="1"/>
</dbReference>
<comment type="function">
    <text evidence="1">Hydrolyzes indole-3-acetamide (IAM) into indole-3-acetic acid (IAA).</text>
</comment>
<dbReference type="InterPro" id="IPR020556">
    <property type="entry name" value="Amidase_CS"/>
</dbReference>
<dbReference type="InterPro" id="IPR023631">
    <property type="entry name" value="Amidase_dom"/>
</dbReference>
<dbReference type="Pfam" id="PF01425">
    <property type="entry name" value="Amidase"/>
    <property type="match status" value="1"/>
</dbReference>
<sequence>MTHPLTATAIAAAVRSGGLSARLAVEVALARIGTVQPALNCFTEVYGEEALVQAATIDALPLDRRAGLALCGVPIAIKDFTPIAGKRTTFGSKVFRDHVADADPVIVRRLKAAGAIVVGHTTTPEFAYSGYTHSPLWGITRNPWNMGRTPGGSSGGSGAAVAAGCVPLAEGTDMGGSVRIPGSLCGIVGMKPSFGRIPLDISRTQYDSLAHFGPLARTVDDAALFLSVTAGPDDADVFSLPSAPSVLPLPSLEAPRLAVSPDLDVYATSPAVAALFEATVEALAAAGARIERVRTPFTRGHIEDQDALWAYCFAGDFGHLLEEHEAELDPGVVRLIRAGRRLDAVALRAIEHRRTALWRAFAPLVAGYDALLCPTTCDTARPVEAFDDPSVTMPDGRLYTQSMTEPFNLVSACPVVSVPMGLAADGLPAGMQVVARRHDDARALAVAKWIEGVRPWSFPTGLGEAAPVS</sequence>
<name>A0ABU0J3Y2_9HYPH</name>